<dbReference type="PANTHER" id="PTHR11008:SF32">
    <property type="entry name" value="CIRCADIAN CLOCK-CONTROLLED PROTEIN DAYWAKE-RELATED"/>
    <property type="match status" value="1"/>
</dbReference>
<evidence type="ECO:0000256" key="1">
    <source>
        <dbReference type="ARBA" id="ARBA00022729"/>
    </source>
</evidence>
<accession>A0A6J2XML5</accession>
<dbReference type="KEGG" id="soy:115879297"/>
<evidence type="ECO:0000256" key="2">
    <source>
        <dbReference type="ARBA" id="ARBA00023108"/>
    </source>
</evidence>
<dbReference type="InterPro" id="IPR038606">
    <property type="entry name" value="To_sf"/>
</dbReference>
<dbReference type="InterPro" id="IPR010562">
    <property type="entry name" value="Haemolymph_juvenile_hormone-bd"/>
</dbReference>
<dbReference type="GO" id="GO:0005615">
    <property type="term" value="C:extracellular space"/>
    <property type="evidence" value="ECO:0007669"/>
    <property type="project" value="TreeGrafter"/>
</dbReference>
<keyword evidence="2" id="KW-0090">Biological rhythms</keyword>
<keyword evidence="5" id="KW-1185">Reference proteome</keyword>
<organism evidence="5 6">
    <name type="scientific">Sitophilus oryzae</name>
    <name type="common">Rice weevil</name>
    <name type="synonym">Curculio oryzae</name>
    <dbReference type="NCBI Taxonomy" id="7048"/>
    <lineage>
        <taxon>Eukaryota</taxon>
        <taxon>Metazoa</taxon>
        <taxon>Ecdysozoa</taxon>
        <taxon>Arthropoda</taxon>
        <taxon>Hexapoda</taxon>
        <taxon>Insecta</taxon>
        <taxon>Pterygota</taxon>
        <taxon>Neoptera</taxon>
        <taxon>Endopterygota</taxon>
        <taxon>Coleoptera</taxon>
        <taxon>Polyphaga</taxon>
        <taxon>Cucujiformia</taxon>
        <taxon>Curculionidae</taxon>
        <taxon>Dryophthorinae</taxon>
        <taxon>Sitophilus</taxon>
    </lineage>
</organism>
<dbReference type="InParanoid" id="A0A6J2XML5"/>
<dbReference type="GeneID" id="115879297"/>
<dbReference type="GO" id="GO:0007623">
    <property type="term" value="P:circadian rhythm"/>
    <property type="evidence" value="ECO:0007669"/>
    <property type="project" value="UniProtKB-ARBA"/>
</dbReference>
<dbReference type="Proteomes" id="UP000504635">
    <property type="component" value="Unplaced"/>
</dbReference>
<dbReference type="AlphaFoldDB" id="A0A6J2XML5"/>
<feature type="signal peptide" evidence="4">
    <location>
        <begin position="1"/>
        <end position="19"/>
    </location>
</feature>
<evidence type="ECO:0000313" key="6">
    <source>
        <dbReference type="RefSeq" id="XP_030751904.1"/>
    </source>
</evidence>
<evidence type="ECO:0000313" key="5">
    <source>
        <dbReference type="Proteomes" id="UP000504635"/>
    </source>
</evidence>
<dbReference type="OrthoDB" id="8194225at2759"/>
<reference evidence="6" key="1">
    <citation type="submission" date="2025-08" db="UniProtKB">
        <authorList>
            <consortium name="RefSeq"/>
        </authorList>
    </citation>
    <scope>IDENTIFICATION</scope>
    <source>
        <tissue evidence="6">Gonads</tissue>
    </source>
</reference>
<protein>
    <submittedName>
        <fullName evidence="6">Protein takeout-like</fullName>
    </submittedName>
</protein>
<evidence type="ECO:0000256" key="3">
    <source>
        <dbReference type="ARBA" id="ARBA00060902"/>
    </source>
</evidence>
<proteinExistence type="inferred from homology"/>
<dbReference type="FunFam" id="3.15.10.30:FF:000001">
    <property type="entry name" value="Takeout-like protein 1"/>
    <property type="match status" value="1"/>
</dbReference>
<dbReference type="Pfam" id="PF06585">
    <property type="entry name" value="JHBP"/>
    <property type="match status" value="1"/>
</dbReference>
<comment type="similarity">
    <text evidence="3">Belongs to the TO family.</text>
</comment>
<dbReference type="SMART" id="SM00700">
    <property type="entry name" value="JHBP"/>
    <property type="match status" value="1"/>
</dbReference>
<evidence type="ECO:0000256" key="4">
    <source>
        <dbReference type="SAM" id="SignalP"/>
    </source>
</evidence>
<dbReference type="PANTHER" id="PTHR11008">
    <property type="entry name" value="PROTEIN TAKEOUT-LIKE PROTEIN"/>
    <property type="match status" value="1"/>
</dbReference>
<dbReference type="Gene3D" id="3.15.10.30">
    <property type="entry name" value="Haemolymph juvenile hormone binding protein"/>
    <property type="match status" value="1"/>
</dbReference>
<name>A0A6J2XML5_SITOR</name>
<feature type="chain" id="PRO_5026846764" evidence="4">
    <location>
        <begin position="20"/>
        <end position="250"/>
    </location>
</feature>
<dbReference type="RefSeq" id="XP_030751904.1">
    <property type="nucleotide sequence ID" value="XM_030896044.1"/>
</dbReference>
<sequence>MLLNSALFVVGCLLSSSVAQKKFNSKHLPNYISACRVGSDLSDCIVKHARASIPQLSKGDPAFGSPSLNPWVLEKIELNPSSQLKLLFTDCKIYGLNNAILKDAKIDFDKKHIDLVVYIEQIKLDSHYNMDGQLLVLPIKGDGKTNLEFGDCTFNYSFDYDLITRKDGKQYITNIRPDISFKINKAHFNFENLFNGNKQLGDNINNVLNDNPQDAVTELGPAFSNVINLAATTIIRAYLMVVPFDELFLH</sequence>
<keyword evidence="1 4" id="KW-0732">Signal</keyword>
<gene>
    <name evidence="6" type="primary">LOC115879297</name>
</gene>